<comment type="subcellular location">
    <subcellularLocation>
        <location evidence="1">Cell envelope</location>
    </subcellularLocation>
</comment>
<reference evidence="5" key="1">
    <citation type="submission" date="2017-09" db="EMBL/GenBank/DDBJ databases">
        <authorList>
            <person name="Sela D.A."/>
            <person name="Albert K."/>
        </authorList>
    </citation>
    <scope>NUCLEOTIDE SEQUENCE [LARGE SCALE GENOMIC DNA]</scope>
    <source>
        <strain evidence="5">UMA51805</strain>
    </source>
</reference>
<comment type="caution">
    <text evidence="4">The sequence shown here is derived from an EMBL/GenBank/DDBJ whole genome shotgun (WGS) entry which is preliminary data.</text>
</comment>
<evidence type="ECO:0000256" key="1">
    <source>
        <dbReference type="ARBA" id="ARBA00004196"/>
    </source>
</evidence>
<keyword evidence="5" id="KW-1185">Reference proteome</keyword>
<dbReference type="GO" id="GO:0030313">
    <property type="term" value="C:cell envelope"/>
    <property type="evidence" value="ECO:0007669"/>
    <property type="project" value="UniProtKB-SubCell"/>
</dbReference>
<reference evidence="4 5" key="2">
    <citation type="submission" date="2018-03" db="EMBL/GenBank/DDBJ databases">
        <title>The comparative genomics of Bifidobacterium callitrichos reflects dietary carbohydrate utilization within the common marmoset gut.</title>
        <authorList>
            <person name="Rani A."/>
        </authorList>
    </citation>
    <scope>NUCLEOTIDE SEQUENCE [LARGE SCALE GENOMIC DNA]</scope>
    <source>
        <strain evidence="4 5">UMA51805</strain>
    </source>
</reference>
<dbReference type="InterPro" id="IPR043708">
    <property type="entry name" value="DUF5648"/>
</dbReference>
<evidence type="ECO:0000256" key="2">
    <source>
        <dbReference type="SAM" id="Phobius"/>
    </source>
</evidence>
<evidence type="ECO:0000313" key="4">
    <source>
        <dbReference type="EMBL" id="PST45422.1"/>
    </source>
</evidence>
<dbReference type="InterPro" id="IPR013378">
    <property type="entry name" value="InlB-like_B-rpt"/>
</dbReference>
<name>A0A2T3G7J2_9BIFI</name>
<accession>A0A2T3G7J2</accession>
<keyword evidence="2" id="KW-0812">Transmembrane</keyword>
<dbReference type="Proteomes" id="UP000240228">
    <property type="component" value="Unassembled WGS sequence"/>
</dbReference>
<dbReference type="AlphaFoldDB" id="A0A2T3G7J2"/>
<feature type="domain" description="DUF5648" evidence="3">
    <location>
        <begin position="620"/>
        <end position="740"/>
    </location>
</feature>
<gene>
    <name evidence="4" type="ORF">CPA40_11120</name>
</gene>
<dbReference type="InterPro" id="IPR042229">
    <property type="entry name" value="Listeria/Bacterioides_rpt_sf"/>
</dbReference>
<keyword evidence="2" id="KW-0472">Membrane</keyword>
<evidence type="ECO:0000313" key="5">
    <source>
        <dbReference type="Proteomes" id="UP000240228"/>
    </source>
</evidence>
<protein>
    <recommendedName>
        <fullName evidence="3">DUF5648 domain-containing protein</fullName>
    </recommendedName>
</protein>
<dbReference type="Pfam" id="PF18885">
    <property type="entry name" value="DUF5648"/>
    <property type="match status" value="1"/>
</dbReference>
<proteinExistence type="predicted"/>
<organism evidence="4 5">
    <name type="scientific">Bifidobacterium callitrichos</name>
    <dbReference type="NCBI Taxonomy" id="762209"/>
    <lineage>
        <taxon>Bacteria</taxon>
        <taxon>Bacillati</taxon>
        <taxon>Actinomycetota</taxon>
        <taxon>Actinomycetes</taxon>
        <taxon>Bifidobacteriales</taxon>
        <taxon>Bifidobacteriaceae</taxon>
        <taxon>Bifidobacterium</taxon>
    </lineage>
</organism>
<dbReference type="Pfam" id="PF09479">
    <property type="entry name" value="Flg_new"/>
    <property type="match status" value="2"/>
</dbReference>
<keyword evidence="2" id="KW-1133">Transmembrane helix</keyword>
<dbReference type="Gene3D" id="2.60.40.4270">
    <property type="entry name" value="Listeria-Bacteroides repeat domain"/>
    <property type="match status" value="1"/>
</dbReference>
<feature type="transmembrane region" description="Helical" evidence="2">
    <location>
        <begin position="38"/>
        <end position="60"/>
    </location>
</feature>
<evidence type="ECO:0000259" key="3">
    <source>
        <dbReference type="Pfam" id="PF18885"/>
    </source>
</evidence>
<dbReference type="EMBL" id="NWTX01000040">
    <property type="protein sequence ID" value="PST45422.1"/>
    <property type="molecule type" value="Genomic_DNA"/>
</dbReference>
<sequence length="747" mass="81471">MLDTSRSVPRYDSDIPTNPLIPVSLEERFLTMTGNNKVWRAPLAALASVAMLATMGVAVATANADSPVSVEKPHLYLKASASASAVEAKQSGTADFYLTVAELNANKVSAPKAGAHFTGWYKSDGTAYKPGTALPQGAVLTAHWSQTPIIFNFTGAVNSKYSNTYGSWVGDSTVSTANSQYVLLAKGDKIAAWQLPQDKVADYRLDDWEVVEGALKPQAVSYDTLRNTAAEDWVNEIPAAYWKQNDAFGKNQYVTLKAKSIVGDGTQTSAVHKVTFNAAAYGYGFVNTGLSSVSKDVKTGEPTSLRVDASDYAAAKGDRKVTKWTDVTSDGYVFDANAAVDRDWNLKPLESALTFTVNYYNGSELAKTEEVEPNGTATAPSLSRDGFTLKGWSLSTTDETNLFDFSKTIDRNYNLYAVWQSAGVAVTFDPVYDLASPIKVTFADGDYFAAPSATRDGYELVGWYTTVFGKEVKSDYYEGSKLRIVEGSKLQYLDAHGDHGDDATGEKSDWVDLPTAFTAKWVPTKETALDELEAKAYATDHNGTILPYGQGDSEKYTKSSWSAYTKDYQEYLLARKAAASDGLTKSEIAKLYAQLQDAQGELVQKTNVEVVRLRKGAKFLYSSDAKEQSYWKNNGWIDEGVAFYAVSEQGPVASKSVPVYRLRNLTNGDHLLSTDTNEVSVLEANGWASEGVLFYAPQGAADSVKRFWKAGSEHLYTADLNEYKYQTTKGGWTGDDTVFVASKTNVK</sequence>